<dbReference type="STRING" id="1423351.A0A074RMC0"/>
<proteinExistence type="predicted"/>
<dbReference type="InterPro" id="IPR036047">
    <property type="entry name" value="F-box-like_dom_sf"/>
</dbReference>
<feature type="domain" description="F-box" evidence="2">
    <location>
        <begin position="71"/>
        <end position="120"/>
    </location>
</feature>
<evidence type="ECO:0000313" key="3">
    <source>
        <dbReference type="EMBL" id="KEP48221.1"/>
    </source>
</evidence>
<name>A0A074RMC0_9AGAM</name>
<evidence type="ECO:0000259" key="2">
    <source>
        <dbReference type="PROSITE" id="PS50181"/>
    </source>
</evidence>
<keyword evidence="4" id="KW-1185">Reference proteome</keyword>
<evidence type="ECO:0000313" key="4">
    <source>
        <dbReference type="Proteomes" id="UP000027456"/>
    </source>
</evidence>
<sequence>MHTRSQDMNSTSSIAGGARVGMSVDRDLSSDSAQAHESALVPPSRKRPRDAANTTQAPARKKQVRGKQGRLAGLMNMPIDIFTEITSYLLPVDIISLSRSNKFFRNMLMHRSSIHIWHESMRNVEGLPPCPPDMSEPQYLTLLFIKTCTKCGKAARGKLEGELRMRLCGTCRNEYLVPIEEVPATIRGYVPRTGWIIVPGSKRDSSDRYALSEDVVRLVVEYDRKKRLVDKSGLEAWCKEKAKSAEQEQKEARTLSGFSDSIDRNREKELDALKKARCSEIERRVKELGWTQKDIPIGWRSETYRAWNILVNQPRPLTERIWINIQPKLVVLLETNRVERLEKERQYRKIGRQNHLLQFFMELDRKMSSPAVPFAIRKFGSRPAFRMITHVFPSFAHTLAWPLVKDLYETDLTPEAMKSKLDKHRHEIEALVTKWRTIIRTYLVDQAAANGIILRKIPVFYGEPNLLVKIPDSIKPLLRADSLFYTTPLLMNKKSPLTFSSLLANEEWKWSRIAPTPKPLSLEHVFWYPEAHEAAKTLLIAVGKPDASYLEMDGSKEYLCGRCHETDPKTWVQMVTLPHSQPAFADGSQVQHYVEHRQIYFNAQKDLEGLNDYTYGLVYNDIHDPALQTGLSMIKPYIAKPKPKVGEVRDQELGQLQICKVCETIPSASEVVTNELAMLRHLLDVHVIVEPQLDEHYALKC</sequence>
<dbReference type="Proteomes" id="UP000027456">
    <property type="component" value="Unassembled WGS sequence"/>
</dbReference>
<comment type="caution">
    <text evidence="3">The sequence shown here is derived from an EMBL/GenBank/DDBJ whole genome shotgun (WGS) entry which is preliminary data.</text>
</comment>
<evidence type="ECO:0000256" key="1">
    <source>
        <dbReference type="SAM" id="MobiDB-lite"/>
    </source>
</evidence>
<feature type="compositionally biased region" description="Polar residues" evidence="1">
    <location>
        <begin position="1"/>
        <end position="14"/>
    </location>
</feature>
<reference evidence="3 4" key="1">
    <citation type="submission" date="2013-12" db="EMBL/GenBank/DDBJ databases">
        <authorList>
            <person name="Cubeta M."/>
            <person name="Pakala S."/>
            <person name="Fedorova N."/>
            <person name="Thomas E."/>
            <person name="Dean R."/>
            <person name="Jabaji S."/>
            <person name="Neate S."/>
            <person name="Toda T."/>
            <person name="Tavantzis S."/>
            <person name="Vilgalys R."/>
            <person name="Bharathan N."/>
            <person name="Pakala S."/>
            <person name="Losada L.S."/>
            <person name="Zafar N."/>
            <person name="Nierman W."/>
        </authorList>
    </citation>
    <scope>NUCLEOTIDE SEQUENCE [LARGE SCALE GENOMIC DNA]</scope>
    <source>
        <strain evidence="3 4">123E</strain>
    </source>
</reference>
<gene>
    <name evidence="3" type="ORF">V565_130550</name>
</gene>
<accession>A0A074RMC0</accession>
<dbReference type="AlphaFoldDB" id="A0A074RMC0"/>
<protein>
    <recommendedName>
        <fullName evidence="2">F-box domain-containing protein</fullName>
    </recommendedName>
</protein>
<dbReference type="HOGENOM" id="CLU_010790_1_0_1"/>
<dbReference type="OrthoDB" id="2322499at2759"/>
<dbReference type="InterPro" id="IPR001810">
    <property type="entry name" value="F-box_dom"/>
</dbReference>
<feature type="compositionally biased region" description="Basic residues" evidence="1">
    <location>
        <begin position="59"/>
        <end position="68"/>
    </location>
</feature>
<organism evidence="3 4">
    <name type="scientific">Rhizoctonia solani 123E</name>
    <dbReference type="NCBI Taxonomy" id="1423351"/>
    <lineage>
        <taxon>Eukaryota</taxon>
        <taxon>Fungi</taxon>
        <taxon>Dikarya</taxon>
        <taxon>Basidiomycota</taxon>
        <taxon>Agaricomycotina</taxon>
        <taxon>Agaricomycetes</taxon>
        <taxon>Cantharellales</taxon>
        <taxon>Ceratobasidiaceae</taxon>
        <taxon>Rhizoctonia</taxon>
    </lineage>
</organism>
<dbReference type="EMBL" id="AZST01000554">
    <property type="protein sequence ID" value="KEP48221.1"/>
    <property type="molecule type" value="Genomic_DNA"/>
</dbReference>
<feature type="region of interest" description="Disordered" evidence="1">
    <location>
        <begin position="1"/>
        <end position="69"/>
    </location>
</feature>
<dbReference type="PROSITE" id="PS50181">
    <property type="entry name" value="FBOX"/>
    <property type="match status" value="1"/>
</dbReference>
<dbReference type="SUPFAM" id="SSF81383">
    <property type="entry name" value="F-box domain"/>
    <property type="match status" value="1"/>
</dbReference>